<keyword evidence="1" id="KW-0812">Transmembrane</keyword>
<dbReference type="PROSITE" id="PS50883">
    <property type="entry name" value="EAL"/>
    <property type="match status" value="1"/>
</dbReference>
<protein>
    <recommendedName>
        <fullName evidence="6">EAL domain-containing protein</fullName>
    </recommendedName>
</protein>
<keyword evidence="5" id="KW-1185">Reference proteome</keyword>
<dbReference type="Pfam" id="PF00563">
    <property type="entry name" value="EAL"/>
    <property type="match status" value="1"/>
</dbReference>
<dbReference type="InterPro" id="IPR043128">
    <property type="entry name" value="Rev_trsase/Diguanyl_cyclase"/>
</dbReference>
<comment type="caution">
    <text evidence="4">The sequence shown here is derived from an EMBL/GenBank/DDBJ whole genome shotgun (WGS) entry which is preliminary data.</text>
</comment>
<organism evidence="4 5">
    <name type="scientific">Campylobacter majalis</name>
    <dbReference type="NCBI Taxonomy" id="2790656"/>
    <lineage>
        <taxon>Bacteria</taxon>
        <taxon>Pseudomonadati</taxon>
        <taxon>Campylobacterota</taxon>
        <taxon>Epsilonproteobacteria</taxon>
        <taxon>Campylobacterales</taxon>
        <taxon>Campylobacteraceae</taxon>
        <taxon>Campylobacter</taxon>
    </lineage>
</organism>
<feature type="transmembrane region" description="Helical" evidence="1">
    <location>
        <begin position="7"/>
        <end position="27"/>
    </location>
</feature>
<dbReference type="Gene3D" id="3.20.20.450">
    <property type="entry name" value="EAL domain"/>
    <property type="match status" value="1"/>
</dbReference>
<feature type="domain" description="EAL" evidence="2">
    <location>
        <begin position="409"/>
        <end position="647"/>
    </location>
</feature>
<sequence length="647" mass="74048">MTLFRQIMIAIVFFGLIVFSVVGYLNFNSLNNYINDQLGTNARHTANSLGLSIKSVADMDDLSMVETMMNSIFDSGYYQMIRLDDIDDKVLLENSQEINVDAIPDWFINMIRLNAPIQSSEIMTGWAKFGTLYVQGNTGLAYYQLYNGMKDIFYALLAMFIAMLICTYFALKAIFRPLNEVRKQAEAIRDSNFIIQERIPYTKDLKDIVVAMNSMVYKVKAIFDKESDTFNKYQEILYKDSLSGLYNRRYFQTKVSEYINTEEYSSGTIMLLGFKDFIALKKSLGFEKWQSLTIKISHILQEKIDTSKYFGFASKLNDNDFSVLLVGTSSKQLSEMSKFIMNEIKNSFKIFGIDENENLVNMALVDYHPKTDMRSLMTIADVTLANARMDGNFCIREYNLNTNSILLGKEKYRELIMKSMQNDMFKFAGQNVIDGDKIEHTEIYLRLVDEYGKWQMASYFMPMVSELELGATLDLHVLERASNMIINQNINNAIAINLGKDIITSDVNFIKLCALFKKIGSNLKNKVYIEIPNKDDIAIGSIVKLTNAMKEFGLKLGLDHFEFNQSGTNRLKQINPSYVKIRAANLTEFFDGKDIDEVKKSLDIIMGLRNIKIIGIGVESQEQKDRLLEFGITSMQGIYIDETKNIG</sequence>
<dbReference type="SUPFAM" id="SSF141868">
    <property type="entry name" value="EAL domain-like"/>
    <property type="match status" value="1"/>
</dbReference>
<dbReference type="PROSITE" id="PS50887">
    <property type="entry name" value="GGDEF"/>
    <property type="match status" value="1"/>
</dbReference>
<accession>A0ABM8Q4Q3</accession>
<dbReference type="Gene3D" id="3.30.70.270">
    <property type="match status" value="1"/>
</dbReference>
<dbReference type="SMART" id="SM00052">
    <property type="entry name" value="EAL"/>
    <property type="match status" value="1"/>
</dbReference>
<dbReference type="PANTHER" id="PTHR33121">
    <property type="entry name" value="CYCLIC DI-GMP PHOSPHODIESTERASE PDEF"/>
    <property type="match status" value="1"/>
</dbReference>
<dbReference type="Gene3D" id="3.30.110.200">
    <property type="match status" value="1"/>
</dbReference>
<dbReference type="Gene3D" id="6.20.270.20">
    <property type="entry name" value="LapD/MoxY periplasmic domain"/>
    <property type="match status" value="1"/>
</dbReference>
<dbReference type="InterPro" id="IPR000160">
    <property type="entry name" value="GGDEF_dom"/>
</dbReference>
<proteinExistence type="predicted"/>
<evidence type="ECO:0008006" key="6">
    <source>
        <dbReference type="Google" id="ProtNLM"/>
    </source>
</evidence>
<dbReference type="InterPro" id="IPR035919">
    <property type="entry name" value="EAL_sf"/>
</dbReference>
<dbReference type="Gene3D" id="6.10.340.10">
    <property type="match status" value="1"/>
</dbReference>
<feature type="transmembrane region" description="Helical" evidence="1">
    <location>
        <begin position="152"/>
        <end position="175"/>
    </location>
</feature>
<dbReference type="EMBL" id="CAJHOF010000005">
    <property type="protein sequence ID" value="CAD7287789.1"/>
    <property type="molecule type" value="Genomic_DNA"/>
</dbReference>
<dbReference type="InterPro" id="IPR050706">
    <property type="entry name" value="Cyclic-di-GMP_PDE-like"/>
</dbReference>
<dbReference type="InterPro" id="IPR042461">
    <property type="entry name" value="LapD_MoxY_peri_C"/>
</dbReference>
<keyword evidence="1" id="KW-1133">Transmembrane helix</keyword>
<dbReference type="Pfam" id="PF00990">
    <property type="entry name" value="GGDEF"/>
    <property type="match status" value="1"/>
</dbReference>
<evidence type="ECO:0000256" key="1">
    <source>
        <dbReference type="SAM" id="Phobius"/>
    </source>
</evidence>
<dbReference type="Pfam" id="PF16448">
    <property type="entry name" value="LapD_MoxY_N"/>
    <property type="match status" value="1"/>
</dbReference>
<dbReference type="RefSeq" id="WP_229932491.1">
    <property type="nucleotide sequence ID" value="NZ_CAJHOF010000005.1"/>
</dbReference>
<dbReference type="InterPro" id="IPR029787">
    <property type="entry name" value="Nucleotide_cyclase"/>
</dbReference>
<dbReference type="InterPro" id="IPR001633">
    <property type="entry name" value="EAL_dom"/>
</dbReference>
<evidence type="ECO:0000259" key="3">
    <source>
        <dbReference type="PROSITE" id="PS50887"/>
    </source>
</evidence>
<dbReference type="SUPFAM" id="SSF55073">
    <property type="entry name" value="Nucleotide cyclase"/>
    <property type="match status" value="1"/>
</dbReference>
<evidence type="ECO:0000313" key="5">
    <source>
        <dbReference type="Proteomes" id="UP000789803"/>
    </source>
</evidence>
<evidence type="ECO:0000259" key="2">
    <source>
        <dbReference type="PROSITE" id="PS50883"/>
    </source>
</evidence>
<gene>
    <name evidence="4" type="ORF">LMG7974_00672</name>
</gene>
<name>A0ABM8Q4Q3_9BACT</name>
<dbReference type="SMART" id="SM00267">
    <property type="entry name" value="GGDEF"/>
    <property type="match status" value="1"/>
</dbReference>
<reference evidence="4 5" key="1">
    <citation type="submission" date="2020-11" db="EMBL/GenBank/DDBJ databases">
        <authorList>
            <person name="Peeters C."/>
        </authorList>
    </citation>
    <scope>NUCLEOTIDE SEQUENCE [LARGE SCALE GENOMIC DNA]</scope>
    <source>
        <strain evidence="4 5">LMG 7974</strain>
    </source>
</reference>
<evidence type="ECO:0000313" key="4">
    <source>
        <dbReference type="EMBL" id="CAD7287789.1"/>
    </source>
</evidence>
<dbReference type="InterPro" id="IPR032244">
    <property type="entry name" value="LapD_MoxY_N"/>
</dbReference>
<keyword evidence="1" id="KW-0472">Membrane</keyword>
<dbReference type="PANTHER" id="PTHR33121:SF79">
    <property type="entry name" value="CYCLIC DI-GMP PHOSPHODIESTERASE PDED-RELATED"/>
    <property type="match status" value="1"/>
</dbReference>
<dbReference type="Proteomes" id="UP000789803">
    <property type="component" value="Unassembled WGS sequence"/>
</dbReference>
<feature type="domain" description="GGDEF" evidence="3">
    <location>
        <begin position="265"/>
        <end position="400"/>
    </location>
</feature>